<proteinExistence type="predicted"/>
<name>A0A1F7W3E3_9BACT</name>
<gene>
    <name evidence="2" type="ORF">A2318_02320</name>
</gene>
<sequence>MAYGERPHFPEQKETSMIAQLATEASRLVREKKVTNIPNAIRQVLEAHNMSRNPDMYTKIASELGARGARKKQMGRVSRAFVKDAQNGVIQNDDSVRQAFEREQLFRDARAHELRQPPSTYDLDHPENSP</sequence>
<evidence type="ECO:0000256" key="1">
    <source>
        <dbReference type="SAM" id="MobiDB-lite"/>
    </source>
</evidence>
<dbReference type="EMBL" id="MGFD01000051">
    <property type="protein sequence ID" value="OGL97333.1"/>
    <property type="molecule type" value="Genomic_DNA"/>
</dbReference>
<reference evidence="2 3" key="1">
    <citation type="journal article" date="2016" name="Nat. Commun.">
        <title>Thousands of microbial genomes shed light on interconnected biogeochemical processes in an aquifer system.</title>
        <authorList>
            <person name="Anantharaman K."/>
            <person name="Brown C.T."/>
            <person name="Hug L.A."/>
            <person name="Sharon I."/>
            <person name="Castelle C.J."/>
            <person name="Probst A.J."/>
            <person name="Thomas B.C."/>
            <person name="Singh A."/>
            <person name="Wilkins M.J."/>
            <person name="Karaoz U."/>
            <person name="Brodie E.L."/>
            <person name="Williams K.H."/>
            <person name="Hubbard S.S."/>
            <person name="Banfield J.F."/>
        </authorList>
    </citation>
    <scope>NUCLEOTIDE SEQUENCE [LARGE SCALE GENOMIC DNA]</scope>
</reference>
<feature type="region of interest" description="Disordered" evidence="1">
    <location>
        <begin position="108"/>
        <end position="130"/>
    </location>
</feature>
<organism evidence="2 3">
    <name type="scientific">Candidatus Uhrbacteria bacterium RIFOXYB2_FULL_45_11</name>
    <dbReference type="NCBI Taxonomy" id="1802421"/>
    <lineage>
        <taxon>Bacteria</taxon>
        <taxon>Candidatus Uhriibacteriota</taxon>
    </lineage>
</organism>
<evidence type="ECO:0000313" key="2">
    <source>
        <dbReference type="EMBL" id="OGL97333.1"/>
    </source>
</evidence>
<evidence type="ECO:0000313" key="3">
    <source>
        <dbReference type="Proteomes" id="UP000177331"/>
    </source>
</evidence>
<accession>A0A1F7W3E3</accession>
<dbReference type="Proteomes" id="UP000177331">
    <property type="component" value="Unassembled WGS sequence"/>
</dbReference>
<dbReference type="AlphaFoldDB" id="A0A1F7W3E3"/>
<dbReference type="STRING" id="1802421.A2318_02320"/>
<protein>
    <submittedName>
        <fullName evidence="2">Uncharacterized protein</fullName>
    </submittedName>
</protein>
<comment type="caution">
    <text evidence="2">The sequence shown here is derived from an EMBL/GenBank/DDBJ whole genome shotgun (WGS) entry which is preliminary data.</text>
</comment>